<gene>
    <name evidence="5" type="ORF">SAMN02983006_02913</name>
</gene>
<dbReference type="InterPro" id="IPR005158">
    <property type="entry name" value="BTAD"/>
</dbReference>
<dbReference type="PANTHER" id="PTHR35807">
    <property type="entry name" value="TRANSCRIPTIONAL REGULATOR REDD-RELATED"/>
    <property type="match status" value="1"/>
</dbReference>
<dbReference type="RefSeq" id="WP_177181471.1">
    <property type="nucleotide sequence ID" value="NZ_FOTI01000091.1"/>
</dbReference>
<dbReference type="PANTHER" id="PTHR35807:SF2">
    <property type="entry name" value="TRANSCRIPTIONAL ACTIVATOR DOMAIN"/>
    <property type="match status" value="1"/>
</dbReference>
<evidence type="ECO:0000313" key="5">
    <source>
        <dbReference type="EMBL" id="SFM15408.1"/>
    </source>
</evidence>
<dbReference type="GO" id="GO:0000160">
    <property type="term" value="P:phosphorelay signal transduction system"/>
    <property type="evidence" value="ECO:0007669"/>
    <property type="project" value="InterPro"/>
</dbReference>
<dbReference type="InterPro" id="IPR011990">
    <property type="entry name" value="TPR-like_helical_dom_sf"/>
</dbReference>
<dbReference type="SMART" id="SM00862">
    <property type="entry name" value="Trans_reg_C"/>
    <property type="match status" value="1"/>
</dbReference>
<feature type="domain" description="Bacterial transcriptional activator" evidence="4">
    <location>
        <begin position="107"/>
        <end position="247"/>
    </location>
</feature>
<dbReference type="Gene3D" id="1.25.40.10">
    <property type="entry name" value="Tetratricopeptide repeat domain"/>
    <property type="match status" value="1"/>
</dbReference>
<evidence type="ECO:0000259" key="4">
    <source>
        <dbReference type="SMART" id="SM01043"/>
    </source>
</evidence>
<protein>
    <submittedName>
        <fullName evidence="5">Transcriptional regulatory protein, C terminal</fullName>
    </submittedName>
</protein>
<dbReference type="InterPro" id="IPR051677">
    <property type="entry name" value="AfsR-DnrI-RedD_regulator"/>
</dbReference>
<sequence length="375" mass="43712">MANLLKFYGLGSFYLEYQSIKIDGSNWVSKRALELLMYLSFKLGRRTDAEEIIDLFWPDSDLETGKNKLYNTIYLLRKSLQRAGLEKELIKSLQGGYLINNNYLLWTDWGYFIEKGHLYLQQKNVSTAELTELLKIYRGDFFALLRYESWPKNQRDILSGLHLALLEKLIIKLYENDDYQLLFNYLNQGLNLDPYAEIFYLIYFKVFVKLGKTKEAINIYQKCKDILAAELDLEPGPELQQEYLNLKAKQDIIIKNKLDFKQTEIGTGAMICDQESFKKIYELELRSAKRKNIKFILLTIDLSNSQINSDFKNVIKQTGAVLRTGDVICSCNKKIHIILREIGFKDTGIILTRFDQVFKRFNLAGQASIDLKEVN</sequence>
<dbReference type="AlphaFoldDB" id="A0A1I4NIR4"/>
<dbReference type="GO" id="GO:0003677">
    <property type="term" value="F:DNA binding"/>
    <property type="evidence" value="ECO:0007669"/>
    <property type="project" value="UniProtKB-KW"/>
</dbReference>
<dbReference type="SMART" id="SM01043">
    <property type="entry name" value="BTAD"/>
    <property type="match status" value="1"/>
</dbReference>
<dbReference type="Proteomes" id="UP000199006">
    <property type="component" value="Unassembled WGS sequence"/>
</dbReference>
<organism evidence="5 6">
    <name type="scientific">Halanaerobium salsuginis</name>
    <dbReference type="NCBI Taxonomy" id="29563"/>
    <lineage>
        <taxon>Bacteria</taxon>
        <taxon>Bacillati</taxon>
        <taxon>Bacillota</taxon>
        <taxon>Clostridia</taxon>
        <taxon>Halanaerobiales</taxon>
        <taxon>Halanaerobiaceae</taxon>
        <taxon>Halanaerobium</taxon>
    </lineage>
</organism>
<dbReference type="SUPFAM" id="SSF48452">
    <property type="entry name" value="TPR-like"/>
    <property type="match status" value="1"/>
</dbReference>
<proteinExistence type="inferred from homology"/>
<dbReference type="Gene3D" id="1.10.10.10">
    <property type="entry name" value="Winged helix-like DNA-binding domain superfamily/Winged helix DNA-binding domain"/>
    <property type="match status" value="1"/>
</dbReference>
<reference evidence="5 6" key="1">
    <citation type="submission" date="2016-10" db="EMBL/GenBank/DDBJ databases">
        <authorList>
            <person name="de Groot N.N."/>
        </authorList>
    </citation>
    <scope>NUCLEOTIDE SEQUENCE [LARGE SCALE GENOMIC DNA]</scope>
    <source>
        <strain evidence="5 6">ATCC 51327</strain>
    </source>
</reference>
<keyword evidence="6" id="KW-1185">Reference proteome</keyword>
<evidence type="ECO:0000256" key="1">
    <source>
        <dbReference type="ARBA" id="ARBA00005820"/>
    </source>
</evidence>
<evidence type="ECO:0000256" key="2">
    <source>
        <dbReference type="ARBA" id="ARBA00023125"/>
    </source>
</evidence>
<dbReference type="STRING" id="29563.SAMN02983006_02913"/>
<dbReference type="InterPro" id="IPR001867">
    <property type="entry name" value="OmpR/PhoB-type_DNA-bd"/>
</dbReference>
<feature type="domain" description="OmpR/PhoB-type" evidence="3">
    <location>
        <begin position="24"/>
        <end position="99"/>
    </location>
</feature>
<comment type="similarity">
    <text evidence="1">Belongs to the AfsR/DnrI/RedD regulatory family.</text>
</comment>
<dbReference type="SUPFAM" id="SSF46894">
    <property type="entry name" value="C-terminal effector domain of the bipartite response regulators"/>
    <property type="match status" value="1"/>
</dbReference>
<name>A0A1I4NIR4_9FIRM</name>
<dbReference type="InterPro" id="IPR016032">
    <property type="entry name" value="Sig_transdc_resp-reg_C-effctor"/>
</dbReference>
<dbReference type="GO" id="GO:0006355">
    <property type="term" value="P:regulation of DNA-templated transcription"/>
    <property type="evidence" value="ECO:0007669"/>
    <property type="project" value="InterPro"/>
</dbReference>
<dbReference type="Pfam" id="PF03704">
    <property type="entry name" value="BTAD"/>
    <property type="match status" value="1"/>
</dbReference>
<dbReference type="EMBL" id="FOTI01000091">
    <property type="protein sequence ID" value="SFM15408.1"/>
    <property type="molecule type" value="Genomic_DNA"/>
</dbReference>
<evidence type="ECO:0000313" key="6">
    <source>
        <dbReference type="Proteomes" id="UP000199006"/>
    </source>
</evidence>
<keyword evidence="2" id="KW-0238">DNA-binding</keyword>
<evidence type="ECO:0000259" key="3">
    <source>
        <dbReference type="SMART" id="SM00862"/>
    </source>
</evidence>
<dbReference type="InterPro" id="IPR036388">
    <property type="entry name" value="WH-like_DNA-bd_sf"/>
</dbReference>
<accession>A0A1I4NIR4</accession>